<sequence length="103" mass="11390">MARCPVLLLVLVLVVVVKRRLQDQRRFTRVETFDERTDSGPSEPNALDRNAARNRARLTSELSDCVSSSSSPPSSSSSSSELPELLVVERPEPKSESGYARSE</sequence>
<proteinExistence type="predicted"/>
<keyword evidence="2" id="KW-0732">Signal</keyword>
<protein>
    <recommendedName>
        <fullName evidence="5">Secreted protein</fullName>
    </recommendedName>
</protein>
<evidence type="ECO:0000256" key="1">
    <source>
        <dbReference type="SAM" id="MobiDB-lite"/>
    </source>
</evidence>
<gene>
    <name evidence="3" type="ORF">EYF80_030304</name>
</gene>
<evidence type="ECO:0000313" key="4">
    <source>
        <dbReference type="Proteomes" id="UP000314294"/>
    </source>
</evidence>
<organism evidence="3 4">
    <name type="scientific">Liparis tanakae</name>
    <name type="common">Tanaka's snailfish</name>
    <dbReference type="NCBI Taxonomy" id="230148"/>
    <lineage>
        <taxon>Eukaryota</taxon>
        <taxon>Metazoa</taxon>
        <taxon>Chordata</taxon>
        <taxon>Craniata</taxon>
        <taxon>Vertebrata</taxon>
        <taxon>Euteleostomi</taxon>
        <taxon>Actinopterygii</taxon>
        <taxon>Neopterygii</taxon>
        <taxon>Teleostei</taxon>
        <taxon>Neoteleostei</taxon>
        <taxon>Acanthomorphata</taxon>
        <taxon>Eupercaria</taxon>
        <taxon>Perciformes</taxon>
        <taxon>Cottioidei</taxon>
        <taxon>Cottales</taxon>
        <taxon>Liparidae</taxon>
        <taxon>Liparis</taxon>
    </lineage>
</organism>
<keyword evidence="4" id="KW-1185">Reference proteome</keyword>
<evidence type="ECO:0000313" key="3">
    <source>
        <dbReference type="EMBL" id="TNN59489.1"/>
    </source>
</evidence>
<feature type="compositionally biased region" description="Low complexity" evidence="1">
    <location>
        <begin position="57"/>
        <end position="86"/>
    </location>
</feature>
<accession>A0A4Z2H152</accession>
<feature type="region of interest" description="Disordered" evidence="1">
    <location>
        <begin position="31"/>
        <end position="103"/>
    </location>
</feature>
<evidence type="ECO:0008006" key="5">
    <source>
        <dbReference type="Google" id="ProtNLM"/>
    </source>
</evidence>
<feature type="chain" id="PRO_5021248829" description="Secreted protein" evidence="2">
    <location>
        <begin position="20"/>
        <end position="103"/>
    </location>
</feature>
<dbReference type="Proteomes" id="UP000314294">
    <property type="component" value="Unassembled WGS sequence"/>
</dbReference>
<dbReference type="AlphaFoldDB" id="A0A4Z2H152"/>
<evidence type="ECO:0000256" key="2">
    <source>
        <dbReference type="SAM" id="SignalP"/>
    </source>
</evidence>
<reference evidence="3 4" key="1">
    <citation type="submission" date="2019-03" db="EMBL/GenBank/DDBJ databases">
        <title>First draft genome of Liparis tanakae, snailfish: a comprehensive survey of snailfish specific genes.</title>
        <authorList>
            <person name="Kim W."/>
            <person name="Song I."/>
            <person name="Jeong J.-H."/>
            <person name="Kim D."/>
            <person name="Kim S."/>
            <person name="Ryu S."/>
            <person name="Song J.Y."/>
            <person name="Lee S.K."/>
        </authorList>
    </citation>
    <scope>NUCLEOTIDE SEQUENCE [LARGE SCALE GENOMIC DNA]</scope>
    <source>
        <tissue evidence="3">Muscle</tissue>
    </source>
</reference>
<feature type="signal peptide" evidence="2">
    <location>
        <begin position="1"/>
        <end position="19"/>
    </location>
</feature>
<comment type="caution">
    <text evidence="3">The sequence shown here is derived from an EMBL/GenBank/DDBJ whole genome shotgun (WGS) entry which is preliminary data.</text>
</comment>
<dbReference type="EMBL" id="SRLO01000355">
    <property type="protein sequence ID" value="TNN59489.1"/>
    <property type="molecule type" value="Genomic_DNA"/>
</dbReference>
<name>A0A4Z2H152_9TELE</name>